<dbReference type="Proteomes" id="UP001144110">
    <property type="component" value="Unassembled WGS sequence"/>
</dbReference>
<dbReference type="PANTHER" id="PTHR22854">
    <property type="entry name" value="TRYPTOPHAN BIOSYNTHESIS PROTEIN"/>
    <property type="match status" value="1"/>
</dbReference>
<protein>
    <recommendedName>
        <fullName evidence="8">Indole-3-glycerol phosphate synthase</fullName>
        <shortName evidence="8">IGPS</shortName>
        <ecNumber evidence="8">4.1.1.48</ecNumber>
    </recommendedName>
</protein>
<dbReference type="PANTHER" id="PTHR22854:SF2">
    <property type="entry name" value="INDOLE-3-GLYCEROL-PHOSPHATE SYNTHASE"/>
    <property type="match status" value="1"/>
</dbReference>
<comment type="similarity">
    <text evidence="8">Belongs to the TrpC family.</text>
</comment>
<evidence type="ECO:0000256" key="8">
    <source>
        <dbReference type="HAMAP-Rule" id="MF_00134"/>
    </source>
</evidence>
<dbReference type="InterPro" id="IPR013785">
    <property type="entry name" value="Aldolase_TIM"/>
</dbReference>
<organism evidence="10 11">
    <name type="scientific">Candidatus Thermodesulfobacterium syntrophicum</name>
    <dbReference type="NCBI Taxonomy" id="3060442"/>
    <lineage>
        <taxon>Bacteria</taxon>
        <taxon>Pseudomonadati</taxon>
        <taxon>Thermodesulfobacteriota</taxon>
        <taxon>Thermodesulfobacteria</taxon>
        <taxon>Thermodesulfobacteriales</taxon>
        <taxon>Thermodesulfobacteriaceae</taxon>
        <taxon>Thermodesulfobacterium</taxon>
    </lineage>
</organism>
<evidence type="ECO:0000256" key="7">
    <source>
        <dbReference type="ARBA" id="ARBA00023239"/>
    </source>
</evidence>
<keyword evidence="7 8" id="KW-0456">Lyase</keyword>
<reference evidence="10" key="1">
    <citation type="submission" date="2022-11" db="EMBL/GenBank/DDBJ databases">
        <title>Candidatus Alkanophaga archaea from heated hydrothermal vent sediment oxidize petroleum alkanes.</title>
        <authorList>
            <person name="Zehnle H."/>
            <person name="Laso-Perez R."/>
            <person name="Lipp J."/>
            <person name="Teske A."/>
            <person name="Wegener G."/>
        </authorList>
    </citation>
    <scope>NUCLEOTIDE SEQUENCE</scope>
    <source>
        <strain evidence="10">MCA70</strain>
    </source>
</reference>
<dbReference type="GO" id="GO:0004425">
    <property type="term" value="F:indole-3-glycerol-phosphate synthase activity"/>
    <property type="evidence" value="ECO:0007669"/>
    <property type="project" value="UniProtKB-UniRule"/>
</dbReference>
<dbReference type="HAMAP" id="MF_00134_B">
    <property type="entry name" value="IGPS_B"/>
    <property type="match status" value="1"/>
</dbReference>
<keyword evidence="5 8" id="KW-0822">Tryptophan biosynthesis</keyword>
<keyword evidence="3 8" id="KW-0028">Amino-acid biosynthesis</keyword>
<evidence type="ECO:0000259" key="9">
    <source>
        <dbReference type="Pfam" id="PF00218"/>
    </source>
</evidence>
<dbReference type="SUPFAM" id="SSF51366">
    <property type="entry name" value="Ribulose-phoshate binding barrel"/>
    <property type="match status" value="1"/>
</dbReference>
<evidence type="ECO:0000256" key="6">
    <source>
        <dbReference type="ARBA" id="ARBA00023141"/>
    </source>
</evidence>
<evidence type="ECO:0000313" key="10">
    <source>
        <dbReference type="EMBL" id="MDF2953846.1"/>
    </source>
</evidence>
<dbReference type="NCBIfam" id="NF001377">
    <property type="entry name" value="PRK00278.2-4"/>
    <property type="match status" value="1"/>
</dbReference>
<accession>A0AAE3TEV3</accession>
<dbReference type="InterPro" id="IPR011060">
    <property type="entry name" value="RibuloseP-bd_barrel"/>
</dbReference>
<dbReference type="CDD" id="cd00331">
    <property type="entry name" value="IGPS"/>
    <property type="match status" value="1"/>
</dbReference>
<dbReference type="EC" id="4.1.1.48" evidence="8"/>
<comment type="caution">
    <text evidence="10">The sequence shown here is derived from an EMBL/GenBank/DDBJ whole genome shotgun (WGS) entry which is preliminary data.</text>
</comment>
<keyword evidence="6 8" id="KW-0057">Aromatic amino acid biosynthesis</keyword>
<evidence type="ECO:0000256" key="2">
    <source>
        <dbReference type="ARBA" id="ARBA00004696"/>
    </source>
</evidence>
<dbReference type="Pfam" id="PF00218">
    <property type="entry name" value="IGPS"/>
    <property type="match status" value="1"/>
</dbReference>
<evidence type="ECO:0000256" key="5">
    <source>
        <dbReference type="ARBA" id="ARBA00022822"/>
    </source>
</evidence>
<name>A0AAE3TEV3_9BACT</name>
<dbReference type="HAMAP" id="MF_00134_A">
    <property type="entry name" value="IGPS_A"/>
    <property type="match status" value="1"/>
</dbReference>
<dbReference type="EMBL" id="JAPHEG010000004">
    <property type="protein sequence ID" value="MDF2953846.1"/>
    <property type="molecule type" value="Genomic_DNA"/>
</dbReference>
<keyword evidence="4 8" id="KW-0210">Decarboxylase</keyword>
<evidence type="ECO:0000256" key="3">
    <source>
        <dbReference type="ARBA" id="ARBA00022605"/>
    </source>
</evidence>
<sequence>MKNCKINQILNKILIEKYYDVLKRKQRGLYFRPFWDRHPINFKEYLLKEGFVIIAEIKRASPLSDEFRKDFNPLKLASAYEKGGAKAISVITEEIYFRGSLEYLASVRSKTNLPLLRKDFILDPVQIEEAKAFGADIVLLISSILKEKELSELIKYAKKLNLSSLVEVYDEEDLEKAFKAGAEIIGINNRNLSTLKVDINQSIKLFSFIPKNIPVIAESGYNNSKELKRIKKIGFKGVLIGTSLVKSTDPEKKLKNFLEALNAI</sequence>
<dbReference type="AlphaFoldDB" id="A0AAE3TEV3"/>
<dbReference type="GO" id="GO:0000162">
    <property type="term" value="P:L-tryptophan biosynthetic process"/>
    <property type="evidence" value="ECO:0007669"/>
    <property type="project" value="UniProtKB-UniRule"/>
</dbReference>
<gene>
    <name evidence="8" type="primary">trpC</name>
    <name evidence="10" type="ORF">OD816_001091</name>
</gene>
<dbReference type="FunFam" id="3.20.20.70:FF:000024">
    <property type="entry name" value="Indole-3-glycerol phosphate synthase"/>
    <property type="match status" value="1"/>
</dbReference>
<evidence type="ECO:0000313" key="11">
    <source>
        <dbReference type="Proteomes" id="UP001144110"/>
    </source>
</evidence>
<comment type="catalytic activity">
    <reaction evidence="1 8">
        <text>1-(2-carboxyphenylamino)-1-deoxy-D-ribulose 5-phosphate + H(+) = (1S,2R)-1-C-(indol-3-yl)glycerol 3-phosphate + CO2 + H2O</text>
        <dbReference type="Rhea" id="RHEA:23476"/>
        <dbReference type="ChEBI" id="CHEBI:15377"/>
        <dbReference type="ChEBI" id="CHEBI:15378"/>
        <dbReference type="ChEBI" id="CHEBI:16526"/>
        <dbReference type="ChEBI" id="CHEBI:58613"/>
        <dbReference type="ChEBI" id="CHEBI:58866"/>
        <dbReference type="EC" id="4.1.1.48"/>
    </reaction>
</comment>
<dbReference type="Gene3D" id="3.20.20.70">
    <property type="entry name" value="Aldolase class I"/>
    <property type="match status" value="1"/>
</dbReference>
<dbReference type="InterPro" id="IPR045186">
    <property type="entry name" value="Indole-3-glycerol_P_synth"/>
</dbReference>
<comment type="pathway">
    <text evidence="2 8">Amino-acid biosynthesis; L-tryptophan biosynthesis; L-tryptophan from chorismate: step 4/5.</text>
</comment>
<dbReference type="GO" id="GO:0004640">
    <property type="term" value="F:phosphoribosylanthranilate isomerase activity"/>
    <property type="evidence" value="ECO:0007669"/>
    <property type="project" value="TreeGrafter"/>
</dbReference>
<evidence type="ECO:0000256" key="1">
    <source>
        <dbReference type="ARBA" id="ARBA00001633"/>
    </source>
</evidence>
<proteinExistence type="inferred from homology"/>
<dbReference type="InterPro" id="IPR013798">
    <property type="entry name" value="Indole-3-glycerol_P_synth_dom"/>
</dbReference>
<feature type="domain" description="Indole-3-glycerol phosphate synthase" evidence="9">
    <location>
        <begin position="36"/>
        <end position="256"/>
    </location>
</feature>
<evidence type="ECO:0000256" key="4">
    <source>
        <dbReference type="ARBA" id="ARBA00022793"/>
    </source>
</evidence>